<evidence type="ECO:0000256" key="1">
    <source>
        <dbReference type="ARBA" id="ARBA00004571"/>
    </source>
</evidence>
<evidence type="ECO:0000256" key="3">
    <source>
        <dbReference type="ARBA" id="ARBA00022452"/>
    </source>
</evidence>
<feature type="signal peptide" evidence="8">
    <location>
        <begin position="1"/>
        <end position="23"/>
    </location>
</feature>
<dbReference type="PROSITE" id="PS00018">
    <property type="entry name" value="EF_HAND_1"/>
    <property type="match status" value="1"/>
</dbReference>
<dbReference type="SUPFAM" id="SSF49464">
    <property type="entry name" value="Carboxypeptidase regulatory domain-like"/>
    <property type="match status" value="1"/>
</dbReference>
<evidence type="ECO:0000313" key="11">
    <source>
        <dbReference type="Proteomes" id="UP001501207"/>
    </source>
</evidence>
<keyword evidence="8" id="KW-0732">Signal</keyword>
<keyword evidence="6 7" id="KW-0998">Cell outer membrane</keyword>
<keyword evidence="10" id="KW-0675">Receptor</keyword>
<evidence type="ECO:0000256" key="8">
    <source>
        <dbReference type="SAM" id="SignalP"/>
    </source>
</evidence>
<dbReference type="InterPro" id="IPR018247">
    <property type="entry name" value="EF_Hand_1_Ca_BS"/>
</dbReference>
<evidence type="ECO:0000313" key="10">
    <source>
        <dbReference type="EMBL" id="GAA4307780.1"/>
    </source>
</evidence>
<dbReference type="InterPro" id="IPR036942">
    <property type="entry name" value="Beta-barrel_TonB_sf"/>
</dbReference>
<feature type="domain" description="TonB-dependent receptor plug" evidence="9">
    <location>
        <begin position="119"/>
        <end position="226"/>
    </location>
</feature>
<dbReference type="Pfam" id="PF07715">
    <property type="entry name" value="Plug"/>
    <property type="match status" value="1"/>
</dbReference>
<keyword evidence="5 7" id="KW-0472">Membrane</keyword>
<comment type="caution">
    <text evidence="10">The sequence shown here is derived from an EMBL/GenBank/DDBJ whole genome shotgun (WGS) entry which is preliminary data.</text>
</comment>
<evidence type="ECO:0000256" key="6">
    <source>
        <dbReference type="ARBA" id="ARBA00023237"/>
    </source>
</evidence>
<dbReference type="InterPro" id="IPR008969">
    <property type="entry name" value="CarboxyPept-like_regulatory"/>
</dbReference>
<reference evidence="11" key="1">
    <citation type="journal article" date="2019" name="Int. J. Syst. Evol. Microbiol.">
        <title>The Global Catalogue of Microorganisms (GCM) 10K type strain sequencing project: providing services to taxonomists for standard genome sequencing and annotation.</title>
        <authorList>
            <consortium name="The Broad Institute Genomics Platform"/>
            <consortium name="The Broad Institute Genome Sequencing Center for Infectious Disease"/>
            <person name="Wu L."/>
            <person name="Ma J."/>
        </authorList>
    </citation>
    <scope>NUCLEOTIDE SEQUENCE [LARGE SCALE GENOMIC DNA]</scope>
    <source>
        <strain evidence="11">JCM 17664</strain>
    </source>
</reference>
<comment type="similarity">
    <text evidence="7">Belongs to the TonB-dependent receptor family.</text>
</comment>
<feature type="chain" id="PRO_5046767737" evidence="8">
    <location>
        <begin position="24"/>
        <end position="1040"/>
    </location>
</feature>
<organism evidence="10 11">
    <name type="scientific">Compostibacter hankyongensis</name>
    <dbReference type="NCBI Taxonomy" id="1007089"/>
    <lineage>
        <taxon>Bacteria</taxon>
        <taxon>Pseudomonadati</taxon>
        <taxon>Bacteroidota</taxon>
        <taxon>Chitinophagia</taxon>
        <taxon>Chitinophagales</taxon>
        <taxon>Chitinophagaceae</taxon>
        <taxon>Compostibacter</taxon>
    </lineage>
</organism>
<dbReference type="Proteomes" id="UP001501207">
    <property type="component" value="Unassembled WGS sequence"/>
</dbReference>
<sequence length="1040" mass="112525">MRKFAGVLSLFCICIFSVSAVRAQQAPQPVQGTVRSDGGDPVIGATIVIKGTQNGTTTDAQGQFRLEAAPGSTLVISSIGMERKEVPVTGTSPLNIVLALSNAKLNDVVVIGYETVSRKSVTTSIASISAKDIAPYTTGNAGNALQGKVPGLLIKSGGGLPGAQPKILIHGLSSINYNNNPLVIVDGVEVGFNDLNLLNPSDIASMDVLEDASAAAIYGARGGQGVILVTTKRGMGKPVIHVTGTTGWNRLPKIDLASASEYARVMNMEAENGGQALPFSNPDQLKGTDYWDQTFDVGRTQNYVISATGGGKGLSLYGSLGYYREDSYNATSKGGNWQKFTGRFNGDLEVSKAVKIGMSIAPRYETWLASPNNIYGAYAMDPTTAPFKTADSVMNAINSSGTPWDYTAFNPVYSLANRSSFNSVTNPAFNYAKNFDKNEFFGTQYAAYVQVTPVKNLVIKSSVEGFINVSQANNYFPKYFLAPNAYNKVDSARSSTGVDTRWKIVNTANYKFDIGDHHFDVLAGESTDKYVTKGTGAVRQDIPADNPAYQDIAGGATVIDGSGTYQPGAPTWGNMVSYFGSLRYNYKEKYYLGGTMRADASSLVNPLYRWGYFPTVSGAWIISAEPFMQDLSETVSYLKLRASWGKSGGNLPPTTSAYTSSLGVVTYPNASGGYTTGYAAGVIANPLIKWEVQQDYTFGLDATLLKNKLNVSLEKYVRNPSNLLENITVDYVLGYPQGYYPVQLANIGKMTTNGWDVMVGYNDMLTPKLRFGANFTLSHFRSIVDDLGSADPILGHEANDVISTFRSRLTKGHEPGAWYGFIVDGVFQSDADAAAYVNKDGKALQPSAQAGDLKYRDINGDGVIDNDDLTDLGSPWPKLTGGLTLTLNYGNFDFRTELYGSWGAKYFQSNLLNMNPAGHLNFESGLADKFWHGEGTSNSYPILRYPDANGNFSKMSTFFLDEANFVKCNLMQIGYTLPSKWLKGVQNLRISASVQNLFTITRYGGLNPDLPWFNTVGYNGVDNFQALPSRVYLVGVSLNL</sequence>
<accession>A0ABP8FNV2</accession>
<keyword evidence="2 7" id="KW-0813">Transport</keyword>
<dbReference type="SUPFAM" id="SSF56935">
    <property type="entry name" value="Porins"/>
    <property type="match status" value="1"/>
</dbReference>
<dbReference type="InterPro" id="IPR039426">
    <property type="entry name" value="TonB-dep_rcpt-like"/>
</dbReference>
<dbReference type="InterPro" id="IPR012910">
    <property type="entry name" value="Plug_dom"/>
</dbReference>
<evidence type="ECO:0000256" key="2">
    <source>
        <dbReference type="ARBA" id="ARBA00022448"/>
    </source>
</evidence>
<evidence type="ECO:0000256" key="7">
    <source>
        <dbReference type="PROSITE-ProRule" id="PRU01360"/>
    </source>
</evidence>
<dbReference type="NCBIfam" id="TIGR04056">
    <property type="entry name" value="OMP_RagA_SusC"/>
    <property type="match status" value="1"/>
</dbReference>
<dbReference type="RefSeq" id="WP_344977777.1">
    <property type="nucleotide sequence ID" value="NZ_BAABFN010000002.1"/>
</dbReference>
<evidence type="ECO:0000256" key="4">
    <source>
        <dbReference type="ARBA" id="ARBA00022692"/>
    </source>
</evidence>
<dbReference type="InterPro" id="IPR037066">
    <property type="entry name" value="Plug_dom_sf"/>
</dbReference>
<comment type="subcellular location">
    <subcellularLocation>
        <location evidence="1 7">Cell outer membrane</location>
        <topology evidence="1 7">Multi-pass membrane protein</topology>
    </subcellularLocation>
</comment>
<dbReference type="Gene3D" id="2.40.170.20">
    <property type="entry name" value="TonB-dependent receptor, beta-barrel domain"/>
    <property type="match status" value="1"/>
</dbReference>
<dbReference type="EMBL" id="BAABFN010000002">
    <property type="protein sequence ID" value="GAA4307780.1"/>
    <property type="molecule type" value="Genomic_DNA"/>
</dbReference>
<keyword evidence="4 7" id="KW-0812">Transmembrane</keyword>
<keyword evidence="3 7" id="KW-1134">Transmembrane beta strand</keyword>
<dbReference type="Pfam" id="PF13715">
    <property type="entry name" value="CarbopepD_reg_2"/>
    <property type="match status" value="1"/>
</dbReference>
<dbReference type="InterPro" id="IPR023996">
    <property type="entry name" value="TonB-dep_OMP_SusC/RagA"/>
</dbReference>
<dbReference type="PROSITE" id="PS52016">
    <property type="entry name" value="TONB_DEPENDENT_REC_3"/>
    <property type="match status" value="1"/>
</dbReference>
<proteinExistence type="inferred from homology"/>
<dbReference type="Gene3D" id="2.60.40.1120">
    <property type="entry name" value="Carboxypeptidase-like, regulatory domain"/>
    <property type="match status" value="1"/>
</dbReference>
<evidence type="ECO:0000259" key="9">
    <source>
        <dbReference type="Pfam" id="PF07715"/>
    </source>
</evidence>
<dbReference type="InterPro" id="IPR023997">
    <property type="entry name" value="TonB-dep_OMP_SusC/RagA_CS"/>
</dbReference>
<dbReference type="Gene3D" id="2.170.130.10">
    <property type="entry name" value="TonB-dependent receptor, plug domain"/>
    <property type="match status" value="1"/>
</dbReference>
<name>A0ABP8FNV2_9BACT</name>
<gene>
    <name evidence="10" type="ORF">GCM10023143_14710</name>
</gene>
<keyword evidence="11" id="KW-1185">Reference proteome</keyword>
<evidence type="ECO:0000256" key="5">
    <source>
        <dbReference type="ARBA" id="ARBA00023136"/>
    </source>
</evidence>
<dbReference type="NCBIfam" id="TIGR04057">
    <property type="entry name" value="SusC_RagA_signa"/>
    <property type="match status" value="1"/>
</dbReference>
<protein>
    <submittedName>
        <fullName evidence="10">TonB-dependent receptor</fullName>
    </submittedName>
</protein>